<dbReference type="InterPro" id="IPR039657">
    <property type="entry name" value="Dimethylallyltransferase"/>
</dbReference>
<evidence type="ECO:0000256" key="6">
    <source>
        <dbReference type="ARBA" id="ARBA00022741"/>
    </source>
</evidence>
<comment type="subunit">
    <text evidence="10">Monomer.</text>
</comment>
<dbReference type="EMBL" id="PNIL01000031">
    <property type="protein sequence ID" value="PMP67960.1"/>
    <property type="molecule type" value="Genomic_DNA"/>
</dbReference>
<sequence>MEEKIVVILGPTATHKSDIALELVKDFPLEIVSADSMQFYKGMDIGTAKVSKEIREKIPHHFIDIIDVSQNYSVGQYKREFLKLVQEIYKNKKIPLIVGGSGLYIRAITENFPVEESPSPDIDLRRELEGKSLDEIKKLAESIDFDAASRVFDKKRLIRIIEYYKKTGKKISEVKNPSVKFRFLKIGLIKPREILYRDIEKRVDKMIELGFVEEVKSLKEKYAQWSKTARQAIGYKEILDYLEGQITFDEAIELIKKNTRHLAKRQITWFKKEKDVLWFDSTDIQLIINEIKRLVGDFVNDD</sequence>
<dbReference type="GO" id="GO:0052381">
    <property type="term" value="F:tRNA dimethylallyltransferase activity"/>
    <property type="evidence" value="ECO:0007669"/>
    <property type="project" value="UniProtKB-UniRule"/>
</dbReference>
<keyword evidence="8 10" id="KW-0460">Magnesium</keyword>
<dbReference type="Gene3D" id="1.10.20.140">
    <property type="match status" value="1"/>
</dbReference>
<evidence type="ECO:0000256" key="1">
    <source>
        <dbReference type="ARBA" id="ARBA00001946"/>
    </source>
</evidence>
<evidence type="ECO:0000313" key="15">
    <source>
        <dbReference type="Proteomes" id="UP000237040"/>
    </source>
</evidence>
<comment type="cofactor">
    <cofactor evidence="1 10">
        <name>Mg(2+)</name>
        <dbReference type="ChEBI" id="CHEBI:18420"/>
    </cofactor>
</comment>
<comment type="similarity">
    <text evidence="3 10 13">Belongs to the IPP transferase family.</text>
</comment>
<dbReference type="RefSeq" id="WP_416085147.1">
    <property type="nucleotide sequence ID" value="NZ_JBNARP010000042.1"/>
</dbReference>
<evidence type="ECO:0000256" key="12">
    <source>
        <dbReference type="RuleBase" id="RU003784"/>
    </source>
</evidence>
<proteinExistence type="inferred from homology"/>
<reference evidence="14 15" key="1">
    <citation type="submission" date="2018-01" db="EMBL/GenBank/DDBJ databases">
        <title>Metagenomic assembled genomes from two thermal pools in the Uzon Caldera, Kamchatka, Russia.</title>
        <authorList>
            <person name="Wilkins L."/>
            <person name="Ettinger C."/>
        </authorList>
    </citation>
    <scope>NUCLEOTIDE SEQUENCE [LARGE SCALE GENOMIC DNA]</scope>
    <source>
        <strain evidence="14">ZAV-07</strain>
    </source>
</reference>
<keyword evidence="4 10" id="KW-0808">Transferase</keyword>
<dbReference type="SUPFAM" id="SSF52540">
    <property type="entry name" value="P-loop containing nucleoside triphosphate hydrolases"/>
    <property type="match status" value="1"/>
</dbReference>
<dbReference type="Proteomes" id="UP000237040">
    <property type="component" value="Unassembled WGS sequence"/>
</dbReference>
<feature type="site" description="Interaction with substrate tRNA" evidence="10">
    <location>
        <position position="101"/>
    </location>
</feature>
<evidence type="ECO:0000256" key="8">
    <source>
        <dbReference type="ARBA" id="ARBA00022842"/>
    </source>
</evidence>
<comment type="function">
    <text evidence="2 10 12">Catalyzes the transfer of a dimethylallyl group onto the adenine at position 37 in tRNAs that read codons beginning with uridine, leading to the formation of N6-(dimethylallyl)adenosine (i(6)A).</text>
</comment>
<evidence type="ECO:0000256" key="10">
    <source>
        <dbReference type="HAMAP-Rule" id="MF_00185"/>
    </source>
</evidence>
<feature type="site" description="Interaction with substrate tRNA" evidence="10">
    <location>
        <position position="125"/>
    </location>
</feature>
<dbReference type="InterPro" id="IPR018022">
    <property type="entry name" value="IPT"/>
</dbReference>
<dbReference type="NCBIfam" id="TIGR00174">
    <property type="entry name" value="miaA"/>
    <property type="match status" value="1"/>
</dbReference>
<dbReference type="GO" id="GO:0005524">
    <property type="term" value="F:ATP binding"/>
    <property type="evidence" value="ECO:0007669"/>
    <property type="project" value="UniProtKB-UniRule"/>
</dbReference>
<comment type="caution">
    <text evidence="14">The sequence shown here is derived from an EMBL/GenBank/DDBJ whole genome shotgun (WGS) entry which is preliminary data.</text>
</comment>
<dbReference type="PANTHER" id="PTHR11088">
    <property type="entry name" value="TRNA DIMETHYLALLYLTRANSFERASE"/>
    <property type="match status" value="1"/>
</dbReference>
<comment type="caution">
    <text evidence="10">Lacks conserved residue(s) required for the propagation of feature annotation.</text>
</comment>
<feature type="region of interest" description="Interaction with substrate tRNA" evidence="10">
    <location>
        <begin position="35"/>
        <end position="38"/>
    </location>
</feature>
<evidence type="ECO:0000256" key="11">
    <source>
        <dbReference type="RuleBase" id="RU003783"/>
    </source>
</evidence>
<protein>
    <recommendedName>
        <fullName evidence="10">tRNA dimethylallyltransferase</fullName>
        <ecNumber evidence="10">2.5.1.75</ecNumber>
    </recommendedName>
    <alternativeName>
        <fullName evidence="10">Dimethylallyl diphosphate:tRNA dimethylallyltransferase</fullName>
        <shortName evidence="10">DMAPP:tRNA dimethylallyltransferase</shortName>
        <shortName evidence="10">DMATase</shortName>
    </alternativeName>
    <alternativeName>
        <fullName evidence="10">Isopentenyl-diphosphate:tRNA isopentenyltransferase</fullName>
        <shortName evidence="10">IPP transferase</shortName>
        <shortName evidence="10">IPPT</shortName>
        <shortName evidence="10">IPTase</shortName>
    </alternativeName>
</protein>
<dbReference type="HAMAP" id="MF_00185">
    <property type="entry name" value="IPP_trans"/>
    <property type="match status" value="1"/>
</dbReference>
<accession>A0A2J6WEW4</accession>
<evidence type="ECO:0000256" key="13">
    <source>
        <dbReference type="RuleBase" id="RU003785"/>
    </source>
</evidence>
<gene>
    <name evidence="10" type="primary">miaA</name>
    <name evidence="14" type="ORF">C0189_02305</name>
</gene>
<evidence type="ECO:0000313" key="14">
    <source>
        <dbReference type="EMBL" id="PMP67960.1"/>
    </source>
</evidence>
<dbReference type="InterPro" id="IPR027417">
    <property type="entry name" value="P-loop_NTPase"/>
</dbReference>
<evidence type="ECO:0000256" key="7">
    <source>
        <dbReference type="ARBA" id="ARBA00022840"/>
    </source>
</evidence>
<dbReference type="EC" id="2.5.1.75" evidence="10"/>
<evidence type="ECO:0000256" key="3">
    <source>
        <dbReference type="ARBA" id="ARBA00005842"/>
    </source>
</evidence>
<keyword evidence="5 10" id="KW-0819">tRNA processing</keyword>
<feature type="binding site" evidence="10">
    <location>
        <begin position="10"/>
        <end position="17"/>
    </location>
    <ligand>
        <name>ATP</name>
        <dbReference type="ChEBI" id="CHEBI:30616"/>
    </ligand>
</feature>
<dbReference type="Gene3D" id="3.40.50.300">
    <property type="entry name" value="P-loop containing nucleotide triphosphate hydrolases"/>
    <property type="match status" value="1"/>
</dbReference>
<dbReference type="GO" id="GO:0006400">
    <property type="term" value="P:tRNA modification"/>
    <property type="evidence" value="ECO:0007669"/>
    <property type="project" value="TreeGrafter"/>
</dbReference>
<keyword evidence="7 10" id="KW-0067">ATP-binding</keyword>
<name>A0A2J6WEW4_9BACT</name>
<evidence type="ECO:0000256" key="5">
    <source>
        <dbReference type="ARBA" id="ARBA00022694"/>
    </source>
</evidence>
<comment type="catalytic activity">
    <reaction evidence="9 10 11">
        <text>adenosine(37) in tRNA + dimethylallyl diphosphate = N(6)-dimethylallyladenosine(37) in tRNA + diphosphate</text>
        <dbReference type="Rhea" id="RHEA:26482"/>
        <dbReference type="Rhea" id="RHEA-COMP:10162"/>
        <dbReference type="Rhea" id="RHEA-COMP:10375"/>
        <dbReference type="ChEBI" id="CHEBI:33019"/>
        <dbReference type="ChEBI" id="CHEBI:57623"/>
        <dbReference type="ChEBI" id="CHEBI:74411"/>
        <dbReference type="ChEBI" id="CHEBI:74415"/>
        <dbReference type="EC" id="2.5.1.75"/>
    </reaction>
</comment>
<evidence type="ECO:0000256" key="9">
    <source>
        <dbReference type="ARBA" id="ARBA00049563"/>
    </source>
</evidence>
<dbReference type="PANTHER" id="PTHR11088:SF60">
    <property type="entry name" value="TRNA DIMETHYLALLYLTRANSFERASE"/>
    <property type="match status" value="1"/>
</dbReference>
<evidence type="ECO:0000256" key="2">
    <source>
        <dbReference type="ARBA" id="ARBA00003213"/>
    </source>
</evidence>
<dbReference type="AlphaFoldDB" id="A0A2J6WEW4"/>
<organism evidence="14 15">
    <name type="scientific">Caldisericum exile</name>
    <dbReference type="NCBI Taxonomy" id="693075"/>
    <lineage>
        <taxon>Bacteria</taxon>
        <taxon>Pseudomonadati</taxon>
        <taxon>Caldisericota/Cryosericota group</taxon>
        <taxon>Caldisericota</taxon>
        <taxon>Caldisericia</taxon>
        <taxon>Caldisericales</taxon>
        <taxon>Caldisericaceae</taxon>
        <taxon>Caldisericum</taxon>
    </lineage>
</organism>
<dbReference type="Pfam" id="PF01715">
    <property type="entry name" value="IPPT"/>
    <property type="match status" value="1"/>
</dbReference>
<evidence type="ECO:0000256" key="4">
    <source>
        <dbReference type="ARBA" id="ARBA00022679"/>
    </source>
</evidence>
<keyword evidence="6 10" id="KW-0547">Nucleotide-binding</keyword>